<dbReference type="InterPro" id="IPR050465">
    <property type="entry name" value="UPF0194_transport"/>
</dbReference>
<sequence>MIRRREWLGLAMALAMPFAQASATVFTGEIRLEGAQRIETPPSNSSPVVLRYYAPDGSHVKPGEVLLRIDAGQAESQVRKLQAELAAQQAKDAKEVAQLELKASDAELKLADAQAERDTAAVDAALPRHLISALNYDRYQSEMQRTERALAVAHEQADEAEAAVKRRREDGALQQRKKQIELDFDRRQVTRAVVKATRAGTVVHGFDNMFGNGGRYEEGSSSYPGQAVGEVVGGGHDYDVRAWVLEPDRAGLKTGQSVALTVDALPGRLLHGRIRSITGASVAHKDWGDGRYFELAIDLADANALPLRPGMSVRADTDPADLSADRPVVADTQPLHADGETFARDSIAISPPAVNGLWQMTVTQMVGDGETVEKGGTVVVFDGSQVMKQLTAKRSELDEKLRKQEQTRLDLADRAREAELATAQARAELEKARRKANQPKEYVAGVEYAKLVIARTKAERKLALTVERERVAAAERRAEQQVADADVEQAKHEVSVLTAALASLTVKAPRAGIVLHQSAWDGNKIDTGSQVWMGQSVAQMPDLSTLAVRASLPERELERVHQGQRVRVVVAGGGDRSVDGTVASVGGTVHSKSRVEAIPVVDLVVTLDSNHLKLKPGQAVRVDFPVDAATSASTRQAP</sequence>
<feature type="signal peptide" evidence="4">
    <location>
        <begin position="1"/>
        <end position="21"/>
    </location>
</feature>
<dbReference type="EMBL" id="JAMZEK010000001">
    <property type="protein sequence ID" value="MCP1372479.1"/>
    <property type="molecule type" value="Genomic_DNA"/>
</dbReference>
<dbReference type="SUPFAM" id="SSF111369">
    <property type="entry name" value="HlyD-like secretion proteins"/>
    <property type="match status" value="2"/>
</dbReference>
<evidence type="ECO:0000256" key="2">
    <source>
        <dbReference type="ARBA" id="ARBA00023054"/>
    </source>
</evidence>
<evidence type="ECO:0000256" key="1">
    <source>
        <dbReference type="ARBA" id="ARBA00004196"/>
    </source>
</evidence>
<evidence type="ECO:0000313" key="6">
    <source>
        <dbReference type="Proteomes" id="UP001204615"/>
    </source>
</evidence>
<feature type="coiled-coil region" evidence="3">
    <location>
        <begin position="71"/>
        <end position="170"/>
    </location>
</feature>
<accession>A0ABT1F514</accession>
<dbReference type="PANTHER" id="PTHR32347">
    <property type="entry name" value="EFFLUX SYSTEM COMPONENT YKNX-RELATED"/>
    <property type="match status" value="1"/>
</dbReference>
<dbReference type="Gene3D" id="2.40.30.170">
    <property type="match status" value="2"/>
</dbReference>
<keyword evidence="2 3" id="KW-0175">Coiled coil</keyword>
<gene>
    <name evidence="5" type="ORF">NC595_00215</name>
</gene>
<reference evidence="5 6" key="1">
    <citation type="submission" date="2022-06" db="EMBL/GenBank/DDBJ databases">
        <title>Dyella sp. Sa strain:Sa Genome sequencing.</title>
        <authorList>
            <person name="Park S."/>
        </authorList>
    </citation>
    <scope>NUCLEOTIDE SEQUENCE [LARGE SCALE GENOMIC DNA]</scope>
    <source>
        <strain evidence="5 6">Sa</strain>
    </source>
</reference>
<feature type="chain" id="PRO_5047489918" evidence="4">
    <location>
        <begin position="22"/>
        <end position="638"/>
    </location>
</feature>
<dbReference type="Proteomes" id="UP001204615">
    <property type="component" value="Unassembled WGS sequence"/>
</dbReference>
<protein>
    <submittedName>
        <fullName evidence="5">HlyD family efflux transporter periplasmic adaptor subunit</fullName>
    </submittedName>
</protein>
<evidence type="ECO:0000256" key="4">
    <source>
        <dbReference type="SAM" id="SignalP"/>
    </source>
</evidence>
<organism evidence="5 6">
    <name type="scientific">Dyella lutea</name>
    <dbReference type="NCBI Taxonomy" id="2950441"/>
    <lineage>
        <taxon>Bacteria</taxon>
        <taxon>Pseudomonadati</taxon>
        <taxon>Pseudomonadota</taxon>
        <taxon>Gammaproteobacteria</taxon>
        <taxon>Lysobacterales</taxon>
        <taxon>Rhodanobacteraceae</taxon>
        <taxon>Dyella</taxon>
    </lineage>
</organism>
<evidence type="ECO:0000256" key="3">
    <source>
        <dbReference type="SAM" id="Coils"/>
    </source>
</evidence>
<keyword evidence="6" id="KW-1185">Reference proteome</keyword>
<keyword evidence="4" id="KW-0732">Signal</keyword>
<proteinExistence type="predicted"/>
<dbReference type="PANTHER" id="PTHR32347:SF29">
    <property type="entry name" value="UPF0194 MEMBRANE PROTEIN YBHG"/>
    <property type="match status" value="1"/>
</dbReference>
<evidence type="ECO:0000313" key="5">
    <source>
        <dbReference type="EMBL" id="MCP1372479.1"/>
    </source>
</evidence>
<comment type="subcellular location">
    <subcellularLocation>
        <location evidence="1">Cell envelope</location>
    </subcellularLocation>
</comment>
<comment type="caution">
    <text evidence="5">The sequence shown here is derived from an EMBL/GenBank/DDBJ whole genome shotgun (WGS) entry which is preliminary data.</text>
</comment>
<name>A0ABT1F514_9GAMM</name>
<dbReference type="RefSeq" id="WP_253564127.1">
    <property type="nucleotide sequence ID" value="NZ_JAMZEK010000001.1"/>
</dbReference>
<feature type="coiled-coil region" evidence="3">
    <location>
        <begin position="387"/>
        <end position="435"/>
    </location>
</feature>